<organism evidence="1 2">
    <name type="scientific">Pelobacter propionicus (strain DSM 2379 / NBRC 103807 / OttBd1)</name>
    <dbReference type="NCBI Taxonomy" id="338966"/>
    <lineage>
        <taxon>Bacteria</taxon>
        <taxon>Pseudomonadati</taxon>
        <taxon>Thermodesulfobacteriota</taxon>
        <taxon>Desulfuromonadia</taxon>
        <taxon>Desulfuromonadales</taxon>
        <taxon>Desulfuromonadaceae</taxon>
        <taxon>Pelobacter</taxon>
    </lineage>
</organism>
<dbReference type="RefSeq" id="WP_011735646.1">
    <property type="nucleotide sequence ID" value="NC_008609.1"/>
</dbReference>
<dbReference type="KEGG" id="ppd:Ppro_1757"/>
<name>A1APU9_PELPD</name>
<keyword evidence="2" id="KW-1185">Reference proteome</keyword>
<evidence type="ECO:0000313" key="2">
    <source>
        <dbReference type="Proteomes" id="UP000006732"/>
    </source>
</evidence>
<dbReference type="HOGENOM" id="CLU_2524580_0_0_7"/>
<dbReference type="EMBL" id="CP000482">
    <property type="protein sequence ID" value="ABK99369.1"/>
    <property type="molecule type" value="Genomic_DNA"/>
</dbReference>
<gene>
    <name evidence="1" type="ordered locus">Ppro_1757</name>
</gene>
<dbReference type="AlphaFoldDB" id="A1APU9"/>
<protein>
    <submittedName>
        <fullName evidence="1">Uncharacterized protein</fullName>
    </submittedName>
</protein>
<evidence type="ECO:0000313" key="1">
    <source>
        <dbReference type="EMBL" id="ABK99369.1"/>
    </source>
</evidence>
<sequence length="84" mass="9405">MAQVSFKGNILEINRRPAKDNPNKIYSTLIMYEPGKKYPELVKISLMPDQIDLAAPAVGKVATVVAEMSVFQDRVSFQFRGFGQ</sequence>
<proteinExistence type="predicted"/>
<accession>A1APU9</accession>
<dbReference type="Proteomes" id="UP000006732">
    <property type="component" value="Chromosome"/>
</dbReference>
<reference evidence="1 2" key="1">
    <citation type="submission" date="2006-10" db="EMBL/GenBank/DDBJ databases">
        <title>Complete sequence of chromosome of Pelobacter propionicus DSM 2379.</title>
        <authorList>
            <consortium name="US DOE Joint Genome Institute"/>
            <person name="Copeland A."/>
            <person name="Lucas S."/>
            <person name="Lapidus A."/>
            <person name="Barry K."/>
            <person name="Detter J.C."/>
            <person name="Glavina del Rio T."/>
            <person name="Hammon N."/>
            <person name="Israni S."/>
            <person name="Dalin E."/>
            <person name="Tice H."/>
            <person name="Pitluck S."/>
            <person name="Saunders E."/>
            <person name="Brettin T."/>
            <person name="Bruce D."/>
            <person name="Han C."/>
            <person name="Tapia R."/>
            <person name="Schmutz J."/>
            <person name="Larimer F."/>
            <person name="Land M."/>
            <person name="Hauser L."/>
            <person name="Kyrpides N."/>
            <person name="Kim E."/>
            <person name="Lovley D."/>
            <person name="Richardson P."/>
        </authorList>
    </citation>
    <scope>NUCLEOTIDE SEQUENCE [LARGE SCALE GENOMIC DNA]</scope>
    <source>
        <strain evidence="2">DSM 2379 / NBRC 103807 / OttBd1</strain>
    </source>
</reference>